<dbReference type="PATRIC" id="fig|1457173.3.peg.1654"/>
<evidence type="ECO:0000313" key="3">
    <source>
        <dbReference type="Proteomes" id="UP000020766"/>
    </source>
</evidence>
<organism evidence="2 3">
    <name type="scientific">Comamonas aquatica DA1877</name>
    <dbReference type="NCBI Taxonomy" id="1457173"/>
    <lineage>
        <taxon>Bacteria</taxon>
        <taxon>Pseudomonadati</taxon>
        <taxon>Pseudomonadota</taxon>
        <taxon>Betaproteobacteria</taxon>
        <taxon>Burkholderiales</taxon>
        <taxon>Comamonadaceae</taxon>
        <taxon>Comamonas</taxon>
    </lineage>
</organism>
<gene>
    <name evidence="2" type="ORF">AX13_17055</name>
</gene>
<proteinExistence type="predicted"/>
<comment type="caution">
    <text evidence="2">The sequence shown here is derived from an EMBL/GenBank/DDBJ whole genome shotgun (WGS) entry which is preliminary data.</text>
</comment>
<accession>A0A014MQG2</accession>
<dbReference type="RefSeq" id="WP_043382646.1">
    <property type="nucleotide sequence ID" value="NZ_JBOK01000008.1"/>
</dbReference>
<sequence>MSIEKSIQKLREQIQQLKEEIEWVAEAPVTREEWKERVASWVDGMAAKAERTSSALLSLRSANPRTVRDADLLAIQTSVAQVAGQTTVRDIDFSIAPHLTWLLGDAIKASMLAKVEAMDYVPGLPLAERPARLAQLKQDLRALEEKEEALICEAEANHMPIYRRSDADPAVVLNYDPKGTMNEPASRKVYASSAPLPEASPEFVAHQAAQSMAAAQYDAINATARMNQQVAAYAQAVKATAK</sequence>
<reference evidence="2 3" key="1">
    <citation type="submission" date="2014-01" db="EMBL/GenBank/DDBJ databases">
        <title>Interspecies Systems Biology Uncovers Metabolites Affecting C. elegans Gene Expression and Life History Traits.</title>
        <authorList>
            <person name="Watson E."/>
            <person name="Macneil L.T."/>
            <person name="Ritter A.D."/>
            <person name="Yilmaz L.S."/>
            <person name="Rosebrock A.P."/>
            <person name="Caudy A.A."/>
            <person name="Walhout A.J."/>
        </authorList>
    </citation>
    <scope>NUCLEOTIDE SEQUENCE [LARGE SCALE GENOMIC DNA]</scope>
    <source>
        <strain evidence="2 3">DA1877</strain>
    </source>
</reference>
<keyword evidence="1" id="KW-0175">Coiled coil</keyword>
<dbReference type="AlphaFoldDB" id="A0A014MQG2"/>
<name>A0A014MQG2_9BURK</name>
<protein>
    <submittedName>
        <fullName evidence="2">Uncharacterized protein</fullName>
    </submittedName>
</protein>
<evidence type="ECO:0000313" key="2">
    <source>
        <dbReference type="EMBL" id="EXU80404.1"/>
    </source>
</evidence>
<dbReference type="EMBL" id="JBOK01000008">
    <property type="protein sequence ID" value="EXU80404.1"/>
    <property type="molecule type" value="Genomic_DNA"/>
</dbReference>
<evidence type="ECO:0000256" key="1">
    <source>
        <dbReference type="SAM" id="Coils"/>
    </source>
</evidence>
<feature type="coiled-coil region" evidence="1">
    <location>
        <begin position="126"/>
        <end position="153"/>
    </location>
</feature>
<keyword evidence="3" id="KW-1185">Reference proteome</keyword>
<dbReference type="Proteomes" id="UP000020766">
    <property type="component" value="Unassembled WGS sequence"/>
</dbReference>